<evidence type="ECO:0000313" key="10">
    <source>
        <dbReference type="EMBL" id="SDL08831.1"/>
    </source>
</evidence>
<gene>
    <name evidence="10" type="ORF">SAMN05216216_1217</name>
</gene>
<dbReference type="PROSITE" id="PS51012">
    <property type="entry name" value="ABC_TM2"/>
    <property type="match status" value="1"/>
</dbReference>
<dbReference type="EMBL" id="FNFY01000021">
    <property type="protein sequence ID" value="SDL08831.1"/>
    <property type="molecule type" value="Genomic_DNA"/>
</dbReference>
<name>A0A1G9H7B6_9BACL</name>
<keyword evidence="11" id="KW-1185">Reference proteome</keyword>
<dbReference type="GO" id="GO:0015920">
    <property type="term" value="P:lipopolysaccharide transport"/>
    <property type="evidence" value="ECO:0007669"/>
    <property type="project" value="TreeGrafter"/>
</dbReference>
<feature type="domain" description="ABC transmembrane type-2" evidence="9">
    <location>
        <begin position="35"/>
        <end position="261"/>
    </location>
</feature>
<evidence type="ECO:0000256" key="3">
    <source>
        <dbReference type="ARBA" id="ARBA00022448"/>
    </source>
</evidence>
<keyword evidence="3 8" id="KW-0813">Transport</keyword>
<feature type="transmembrane region" description="Helical" evidence="8">
    <location>
        <begin position="71"/>
        <end position="92"/>
    </location>
</feature>
<dbReference type="InterPro" id="IPR047817">
    <property type="entry name" value="ABC2_TM_bact-type"/>
</dbReference>
<evidence type="ECO:0000256" key="1">
    <source>
        <dbReference type="ARBA" id="ARBA00004651"/>
    </source>
</evidence>
<accession>A0A1G9H7B6</accession>
<feature type="transmembrane region" description="Helical" evidence="8">
    <location>
        <begin position="150"/>
        <end position="174"/>
    </location>
</feature>
<feature type="transmembrane region" description="Helical" evidence="8">
    <location>
        <begin position="37"/>
        <end position="59"/>
    </location>
</feature>
<dbReference type="OrthoDB" id="9794365at2"/>
<evidence type="ECO:0000259" key="9">
    <source>
        <dbReference type="PROSITE" id="PS51012"/>
    </source>
</evidence>
<reference evidence="11" key="1">
    <citation type="submission" date="2016-10" db="EMBL/GenBank/DDBJ databases">
        <authorList>
            <person name="Varghese N."/>
            <person name="Submissions S."/>
        </authorList>
    </citation>
    <scope>NUCLEOTIDE SEQUENCE [LARGE SCALE GENOMIC DNA]</scope>
    <source>
        <strain evidence="11">CGMCC 1.8895</strain>
    </source>
</reference>
<sequence>MYSVFQMLKEQWINRKLIISLSAYNLKSAYAGHYLGVLWNILQPLLQVAVFYVVFGLGLRGDRGDVGGLPFIVHLITGLFPWMFLSGMINSLSGSIQSQIGLVTKMKFPSSILLSITLVGGIRNVIITTSIVLIISVFNSYGSLANYLSFFYFLFASTIFVYSLGLILSTLTILVRDVKNVITNVIRMFFFMTPIFWSLEEANALLQNIAKFNPFAYLVMNYRTALVRTDSPFYGGWTDHLFFWGLTLFLFYIGVHIHYRFRKKIIDYL</sequence>
<proteinExistence type="inferred from homology"/>
<evidence type="ECO:0000256" key="6">
    <source>
        <dbReference type="ARBA" id="ARBA00022989"/>
    </source>
</evidence>
<keyword evidence="4 8" id="KW-1003">Cell membrane</keyword>
<dbReference type="Pfam" id="PF01061">
    <property type="entry name" value="ABC2_membrane"/>
    <property type="match status" value="1"/>
</dbReference>
<dbReference type="PANTHER" id="PTHR30413">
    <property type="entry name" value="INNER MEMBRANE TRANSPORT PERMEASE"/>
    <property type="match status" value="1"/>
</dbReference>
<comment type="similarity">
    <text evidence="2 8">Belongs to the ABC-2 integral membrane protein family.</text>
</comment>
<protein>
    <recommendedName>
        <fullName evidence="8">Transport permease protein</fullName>
    </recommendedName>
</protein>
<dbReference type="Proteomes" id="UP000199008">
    <property type="component" value="Unassembled WGS sequence"/>
</dbReference>
<evidence type="ECO:0000256" key="4">
    <source>
        <dbReference type="ARBA" id="ARBA00022475"/>
    </source>
</evidence>
<evidence type="ECO:0000256" key="2">
    <source>
        <dbReference type="ARBA" id="ARBA00007783"/>
    </source>
</evidence>
<comment type="subcellular location">
    <subcellularLocation>
        <location evidence="1 8">Cell membrane</location>
        <topology evidence="1 8">Multi-pass membrane protein</topology>
    </subcellularLocation>
</comment>
<feature type="transmembrane region" description="Helical" evidence="8">
    <location>
        <begin position="241"/>
        <end position="259"/>
    </location>
</feature>
<keyword evidence="7 8" id="KW-0472">Membrane</keyword>
<evidence type="ECO:0000256" key="7">
    <source>
        <dbReference type="ARBA" id="ARBA00023136"/>
    </source>
</evidence>
<feature type="transmembrane region" description="Helical" evidence="8">
    <location>
        <begin position="112"/>
        <end position="138"/>
    </location>
</feature>
<evidence type="ECO:0000313" key="11">
    <source>
        <dbReference type="Proteomes" id="UP000199008"/>
    </source>
</evidence>
<dbReference type="InterPro" id="IPR013525">
    <property type="entry name" value="ABC2_TM"/>
</dbReference>
<evidence type="ECO:0000256" key="8">
    <source>
        <dbReference type="RuleBase" id="RU361157"/>
    </source>
</evidence>
<dbReference type="STRING" id="576118.SAMN05216216_1217"/>
<organism evidence="10 11">
    <name type="scientific">Lacicoccus qingdaonensis</name>
    <dbReference type="NCBI Taxonomy" id="576118"/>
    <lineage>
        <taxon>Bacteria</taxon>
        <taxon>Bacillati</taxon>
        <taxon>Bacillota</taxon>
        <taxon>Bacilli</taxon>
        <taxon>Bacillales</taxon>
        <taxon>Salinicoccaceae</taxon>
        <taxon>Lacicoccus</taxon>
    </lineage>
</organism>
<keyword evidence="6 8" id="KW-1133">Transmembrane helix</keyword>
<dbReference type="GO" id="GO:0140359">
    <property type="term" value="F:ABC-type transporter activity"/>
    <property type="evidence" value="ECO:0007669"/>
    <property type="project" value="InterPro"/>
</dbReference>
<dbReference type="PANTHER" id="PTHR30413:SF10">
    <property type="entry name" value="CAPSULE POLYSACCHARIDE EXPORT INNER-MEMBRANE PROTEIN CTRC"/>
    <property type="match status" value="1"/>
</dbReference>
<evidence type="ECO:0000256" key="5">
    <source>
        <dbReference type="ARBA" id="ARBA00022692"/>
    </source>
</evidence>
<feature type="transmembrane region" description="Helical" evidence="8">
    <location>
        <begin position="181"/>
        <end position="199"/>
    </location>
</feature>
<dbReference type="GO" id="GO:0005886">
    <property type="term" value="C:plasma membrane"/>
    <property type="evidence" value="ECO:0007669"/>
    <property type="project" value="UniProtKB-SubCell"/>
</dbReference>
<dbReference type="AlphaFoldDB" id="A0A1G9H7B6"/>
<keyword evidence="5 8" id="KW-0812">Transmembrane</keyword>